<dbReference type="Proteomes" id="UP000242818">
    <property type="component" value="Unassembled WGS sequence"/>
</dbReference>
<feature type="transmembrane region" description="Helical" evidence="1">
    <location>
        <begin position="145"/>
        <end position="168"/>
    </location>
</feature>
<protein>
    <submittedName>
        <fullName evidence="2">Uncharacterized protein</fullName>
    </submittedName>
</protein>
<organism evidence="2 3">
    <name type="scientific">Chitinophaga costaii</name>
    <dbReference type="NCBI Taxonomy" id="1335309"/>
    <lineage>
        <taxon>Bacteria</taxon>
        <taxon>Pseudomonadati</taxon>
        <taxon>Bacteroidota</taxon>
        <taxon>Chitinophagia</taxon>
        <taxon>Chitinophagales</taxon>
        <taxon>Chitinophagaceae</taxon>
        <taxon>Chitinophaga</taxon>
    </lineage>
</organism>
<reference evidence="2 3" key="1">
    <citation type="submission" date="2016-08" db="EMBL/GenBank/DDBJ databases">
        <authorList>
            <person name="Seilhamer J.J."/>
        </authorList>
    </citation>
    <scope>NUCLEOTIDE SEQUENCE [LARGE SCALE GENOMIC DNA]</scope>
    <source>
        <strain evidence="2 3">A37T2</strain>
    </source>
</reference>
<evidence type="ECO:0000256" key="1">
    <source>
        <dbReference type="SAM" id="Phobius"/>
    </source>
</evidence>
<name>A0A1C4FAF8_9BACT</name>
<proteinExistence type="predicted"/>
<feature type="transmembrane region" description="Helical" evidence="1">
    <location>
        <begin position="180"/>
        <end position="200"/>
    </location>
</feature>
<gene>
    <name evidence="2" type="ORF">GA0116948_11317</name>
</gene>
<dbReference type="EMBL" id="FMAR01000013">
    <property type="protein sequence ID" value="SCC52999.1"/>
    <property type="molecule type" value="Genomic_DNA"/>
</dbReference>
<keyword evidence="1" id="KW-1133">Transmembrane helix</keyword>
<accession>A0A1C4FAF8</accession>
<evidence type="ECO:0000313" key="3">
    <source>
        <dbReference type="Proteomes" id="UP000242818"/>
    </source>
</evidence>
<evidence type="ECO:0000313" key="2">
    <source>
        <dbReference type="EMBL" id="SCC52999.1"/>
    </source>
</evidence>
<keyword evidence="1" id="KW-0812">Transmembrane</keyword>
<dbReference type="RefSeq" id="WP_089714059.1">
    <property type="nucleotide sequence ID" value="NZ_FMAR01000013.1"/>
</dbReference>
<feature type="transmembrane region" description="Helical" evidence="1">
    <location>
        <begin position="82"/>
        <end position="106"/>
    </location>
</feature>
<dbReference type="AlphaFoldDB" id="A0A1C4FAF8"/>
<sequence length="244" mass="28072">MRLDLKAQYLRYTRDELLQIAHHPDNYTPEEVSTAFEVLDEKYAGWNNPEKPVQNGENVPLSDLLQDLEEEEGIYDPWAVRVFWGALLLMFVGMAFYLLAAVRFIFFHQDGNTVAFRLGFSISSYALPLAGIGVLAYFWYRRSRLAWMCFYLYILFGIVSAVNHLWILAHLGNTVIRSRMGILGLGWNMTLIIIYAVMAWMVARDNFIGYFGVSIKTRRYTMIVGLLQVVFGLANTVLSHMPSF</sequence>
<keyword evidence="1" id="KW-0472">Membrane</keyword>
<keyword evidence="3" id="KW-1185">Reference proteome</keyword>
<feature type="transmembrane region" description="Helical" evidence="1">
    <location>
        <begin position="220"/>
        <end position="238"/>
    </location>
</feature>
<feature type="transmembrane region" description="Helical" evidence="1">
    <location>
        <begin position="118"/>
        <end position="139"/>
    </location>
</feature>